<dbReference type="Proteomes" id="UP000825935">
    <property type="component" value="Chromosome 16"/>
</dbReference>
<protein>
    <submittedName>
        <fullName evidence="1">Uncharacterized protein</fullName>
    </submittedName>
</protein>
<reference evidence="1" key="1">
    <citation type="submission" date="2021-08" db="EMBL/GenBank/DDBJ databases">
        <title>WGS assembly of Ceratopteris richardii.</title>
        <authorList>
            <person name="Marchant D.B."/>
            <person name="Chen G."/>
            <person name="Jenkins J."/>
            <person name="Shu S."/>
            <person name="Leebens-Mack J."/>
            <person name="Grimwood J."/>
            <person name="Schmutz J."/>
            <person name="Soltis P."/>
            <person name="Soltis D."/>
            <person name="Chen Z.-H."/>
        </authorList>
    </citation>
    <scope>NUCLEOTIDE SEQUENCE</scope>
    <source>
        <strain evidence="1">Whitten #5841</strain>
        <tissue evidence="1">Leaf</tissue>
    </source>
</reference>
<sequence>MESYTRAPKYGISPRGSFMISSTLDAGIGINFEEVMGRLQALLQVTATNKDRDVGERQIASQCRPHTTSPWNERDLQVLRLNRHRCRLSTSFHCRCAASQYKNFH</sequence>
<comment type="caution">
    <text evidence="1">The sequence shown here is derived from an EMBL/GenBank/DDBJ whole genome shotgun (WGS) entry which is preliminary data.</text>
</comment>
<dbReference type="AlphaFoldDB" id="A0A8T2T1I8"/>
<dbReference type="EMBL" id="CM035421">
    <property type="protein sequence ID" value="KAH7387823.1"/>
    <property type="molecule type" value="Genomic_DNA"/>
</dbReference>
<evidence type="ECO:0000313" key="1">
    <source>
        <dbReference type="EMBL" id="KAH7387823.1"/>
    </source>
</evidence>
<keyword evidence="2" id="KW-1185">Reference proteome</keyword>
<proteinExistence type="predicted"/>
<accession>A0A8T2T1I8</accession>
<evidence type="ECO:0000313" key="2">
    <source>
        <dbReference type="Proteomes" id="UP000825935"/>
    </source>
</evidence>
<name>A0A8T2T1I8_CERRI</name>
<organism evidence="1 2">
    <name type="scientific">Ceratopteris richardii</name>
    <name type="common">Triangle waterfern</name>
    <dbReference type="NCBI Taxonomy" id="49495"/>
    <lineage>
        <taxon>Eukaryota</taxon>
        <taxon>Viridiplantae</taxon>
        <taxon>Streptophyta</taxon>
        <taxon>Embryophyta</taxon>
        <taxon>Tracheophyta</taxon>
        <taxon>Polypodiopsida</taxon>
        <taxon>Polypodiidae</taxon>
        <taxon>Polypodiales</taxon>
        <taxon>Pteridineae</taxon>
        <taxon>Pteridaceae</taxon>
        <taxon>Parkerioideae</taxon>
        <taxon>Ceratopteris</taxon>
    </lineage>
</organism>
<gene>
    <name evidence="1" type="ORF">KP509_16G043300</name>
</gene>